<comment type="caution">
    <text evidence="1">The sequence shown here is derived from an EMBL/GenBank/DDBJ whole genome shotgun (WGS) entry which is preliminary data.</text>
</comment>
<dbReference type="RefSeq" id="WP_114096579.1">
    <property type="nucleotide sequence ID" value="NZ_JPWI01000001.1"/>
</dbReference>
<gene>
    <name evidence="1" type="ORF">TH30_03070</name>
</gene>
<evidence type="ECO:0000313" key="2">
    <source>
        <dbReference type="Proteomes" id="UP000252255"/>
    </source>
</evidence>
<protein>
    <submittedName>
        <fullName evidence="1">Uncharacterized protein</fullName>
    </submittedName>
</protein>
<dbReference type="AlphaFoldDB" id="A0A367X6P6"/>
<evidence type="ECO:0000313" key="1">
    <source>
        <dbReference type="EMBL" id="RCK49315.1"/>
    </source>
</evidence>
<sequence>MERMEDVSRSSMAAWMAHGGAIALSMEAGINEDSGMEAAAFTYGGGACGVSNGDSDILAAAGSNSMGLCHEVPRSDLEISAAAGSLGMGLRCG</sequence>
<dbReference type="Proteomes" id="UP000252255">
    <property type="component" value="Unassembled WGS sequence"/>
</dbReference>
<reference evidence="1 2" key="1">
    <citation type="submission" date="2014-07" db="EMBL/GenBank/DDBJ databases">
        <title>Draft genome sequence of Thalassospira profundimaris PR54-5.</title>
        <authorList>
            <person name="Lai Q."/>
            <person name="Shao Z."/>
        </authorList>
    </citation>
    <scope>NUCLEOTIDE SEQUENCE [LARGE SCALE GENOMIC DNA]</scope>
    <source>
        <strain evidence="1 2">PR54-5</strain>
    </source>
</reference>
<dbReference type="OrthoDB" id="9909177at2"/>
<dbReference type="EMBL" id="JPWI01000001">
    <property type="protein sequence ID" value="RCK49315.1"/>
    <property type="molecule type" value="Genomic_DNA"/>
</dbReference>
<proteinExistence type="predicted"/>
<organism evidence="1 2">
    <name type="scientific">Thalassospira profundimaris</name>
    <dbReference type="NCBI Taxonomy" id="502049"/>
    <lineage>
        <taxon>Bacteria</taxon>
        <taxon>Pseudomonadati</taxon>
        <taxon>Pseudomonadota</taxon>
        <taxon>Alphaproteobacteria</taxon>
        <taxon>Rhodospirillales</taxon>
        <taxon>Thalassospiraceae</taxon>
        <taxon>Thalassospira</taxon>
    </lineage>
</organism>
<accession>A0A367X6P6</accession>
<name>A0A367X6P6_9PROT</name>